<gene>
    <name evidence="1" type="ORF">CK203_016323</name>
</gene>
<protein>
    <submittedName>
        <fullName evidence="1">Uncharacterized protein</fullName>
    </submittedName>
</protein>
<dbReference type="AlphaFoldDB" id="A0A438J1A7"/>
<dbReference type="Proteomes" id="UP000288805">
    <property type="component" value="Unassembled WGS sequence"/>
</dbReference>
<accession>A0A438J1A7</accession>
<sequence>MRQFSNIMEELSLVDLPLRRDFFTWCEEGRRERRGRIPFRFENMWLKVEGFKDMVKGDRKGINLVDPVASL</sequence>
<evidence type="ECO:0000313" key="1">
    <source>
        <dbReference type="EMBL" id="RVX02740.1"/>
    </source>
</evidence>
<dbReference type="EMBL" id="QGNW01000069">
    <property type="protein sequence ID" value="RVX02740.1"/>
    <property type="molecule type" value="Genomic_DNA"/>
</dbReference>
<organism evidence="1 2">
    <name type="scientific">Vitis vinifera</name>
    <name type="common">Grape</name>
    <dbReference type="NCBI Taxonomy" id="29760"/>
    <lineage>
        <taxon>Eukaryota</taxon>
        <taxon>Viridiplantae</taxon>
        <taxon>Streptophyta</taxon>
        <taxon>Embryophyta</taxon>
        <taxon>Tracheophyta</taxon>
        <taxon>Spermatophyta</taxon>
        <taxon>Magnoliopsida</taxon>
        <taxon>eudicotyledons</taxon>
        <taxon>Gunneridae</taxon>
        <taxon>Pentapetalae</taxon>
        <taxon>rosids</taxon>
        <taxon>Vitales</taxon>
        <taxon>Vitaceae</taxon>
        <taxon>Viteae</taxon>
        <taxon>Vitis</taxon>
    </lineage>
</organism>
<reference evidence="1 2" key="1">
    <citation type="journal article" date="2018" name="PLoS Genet.">
        <title>Population sequencing reveals clonal diversity and ancestral inbreeding in the grapevine cultivar Chardonnay.</title>
        <authorList>
            <person name="Roach M.J."/>
            <person name="Johnson D.L."/>
            <person name="Bohlmann J."/>
            <person name="van Vuuren H.J."/>
            <person name="Jones S.J."/>
            <person name="Pretorius I.S."/>
            <person name="Schmidt S.A."/>
            <person name="Borneman A.R."/>
        </authorList>
    </citation>
    <scope>NUCLEOTIDE SEQUENCE [LARGE SCALE GENOMIC DNA]</scope>
    <source>
        <strain evidence="2">cv. Chardonnay</strain>
        <tissue evidence="1">Leaf</tissue>
    </source>
</reference>
<name>A0A438J1A7_VITVI</name>
<comment type="caution">
    <text evidence="1">The sequence shown here is derived from an EMBL/GenBank/DDBJ whole genome shotgun (WGS) entry which is preliminary data.</text>
</comment>
<proteinExistence type="predicted"/>
<evidence type="ECO:0000313" key="2">
    <source>
        <dbReference type="Proteomes" id="UP000288805"/>
    </source>
</evidence>